<feature type="transmembrane region" description="Helical" evidence="9">
    <location>
        <begin position="124"/>
        <end position="141"/>
    </location>
</feature>
<dbReference type="PANTHER" id="PTHR30472:SF37">
    <property type="entry name" value="FE(3+) DICITRATE TRANSPORT SYSTEM PERMEASE PROTEIN FECD-RELATED"/>
    <property type="match status" value="1"/>
</dbReference>
<feature type="transmembrane region" description="Helical" evidence="9">
    <location>
        <begin position="176"/>
        <end position="196"/>
    </location>
</feature>
<protein>
    <submittedName>
        <fullName evidence="10">Iron ABC transporter permease</fullName>
    </submittedName>
</protein>
<feature type="transmembrane region" description="Helical" evidence="9">
    <location>
        <begin position="335"/>
        <end position="358"/>
    </location>
</feature>
<comment type="caution">
    <text evidence="10">The sequence shown here is derived from an EMBL/GenBank/DDBJ whole genome shotgun (WGS) entry which is preliminary data.</text>
</comment>
<evidence type="ECO:0000256" key="5">
    <source>
        <dbReference type="ARBA" id="ARBA00022692"/>
    </source>
</evidence>
<dbReference type="SUPFAM" id="SSF81345">
    <property type="entry name" value="ABC transporter involved in vitamin B12 uptake, BtuC"/>
    <property type="match status" value="1"/>
</dbReference>
<reference evidence="10 11" key="1">
    <citation type="submission" date="2024-06" db="EMBL/GenBank/DDBJ databases">
        <title>The Natural Products Discovery Center: Release of the First 8490 Sequenced Strains for Exploring Actinobacteria Biosynthetic Diversity.</title>
        <authorList>
            <person name="Kalkreuter E."/>
            <person name="Kautsar S.A."/>
            <person name="Yang D."/>
            <person name="Bader C.D."/>
            <person name="Teijaro C.N."/>
            <person name="Fluegel L."/>
            <person name="Davis C.M."/>
            <person name="Simpson J.R."/>
            <person name="Lauterbach L."/>
            <person name="Steele A.D."/>
            <person name="Gui C."/>
            <person name="Meng S."/>
            <person name="Li G."/>
            <person name="Viehrig K."/>
            <person name="Ye F."/>
            <person name="Su P."/>
            <person name="Kiefer A.F."/>
            <person name="Nichols A."/>
            <person name="Cepeda A.J."/>
            <person name="Yan W."/>
            <person name="Fan B."/>
            <person name="Jiang Y."/>
            <person name="Adhikari A."/>
            <person name="Zheng C.-J."/>
            <person name="Schuster L."/>
            <person name="Cowan T.M."/>
            <person name="Smanski M.J."/>
            <person name="Chevrette M.G."/>
            <person name="De Carvalho L.P.S."/>
            <person name="Shen B."/>
        </authorList>
    </citation>
    <scope>NUCLEOTIDE SEQUENCE [LARGE SCALE GENOMIC DNA]</scope>
    <source>
        <strain evidence="10 11">NPDC053791</strain>
    </source>
</reference>
<dbReference type="PANTHER" id="PTHR30472">
    <property type="entry name" value="FERRIC ENTEROBACTIN TRANSPORT SYSTEM PERMEASE PROTEIN"/>
    <property type="match status" value="1"/>
</dbReference>
<organism evidence="10 11">
    <name type="scientific">Streptomyces roseoverticillatus</name>
    <dbReference type="NCBI Taxonomy" id="66429"/>
    <lineage>
        <taxon>Bacteria</taxon>
        <taxon>Bacillati</taxon>
        <taxon>Actinomycetota</taxon>
        <taxon>Actinomycetes</taxon>
        <taxon>Kitasatosporales</taxon>
        <taxon>Streptomycetaceae</taxon>
        <taxon>Streptomyces</taxon>
    </lineage>
</organism>
<feature type="transmembrane region" description="Helical" evidence="9">
    <location>
        <begin position="365"/>
        <end position="385"/>
    </location>
</feature>
<evidence type="ECO:0000256" key="7">
    <source>
        <dbReference type="ARBA" id="ARBA00023136"/>
    </source>
</evidence>
<name>A0ABV3IXM9_9ACTN</name>
<evidence type="ECO:0000256" key="1">
    <source>
        <dbReference type="ARBA" id="ARBA00004651"/>
    </source>
</evidence>
<dbReference type="Proteomes" id="UP001552479">
    <property type="component" value="Unassembled WGS sequence"/>
</dbReference>
<evidence type="ECO:0000256" key="6">
    <source>
        <dbReference type="ARBA" id="ARBA00022989"/>
    </source>
</evidence>
<keyword evidence="11" id="KW-1185">Reference proteome</keyword>
<comment type="subcellular location">
    <subcellularLocation>
        <location evidence="1">Cell membrane</location>
        <topology evidence="1">Multi-pass membrane protein</topology>
    </subcellularLocation>
</comment>
<dbReference type="RefSeq" id="WP_366088984.1">
    <property type="nucleotide sequence ID" value="NZ_JBFASG010000020.1"/>
</dbReference>
<dbReference type="Gene3D" id="1.10.3470.10">
    <property type="entry name" value="ABC transporter involved in vitamin B12 uptake, BtuC"/>
    <property type="match status" value="1"/>
</dbReference>
<evidence type="ECO:0000313" key="10">
    <source>
        <dbReference type="EMBL" id="MEV4925183.1"/>
    </source>
</evidence>
<dbReference type="CDD" id="cd06550">
    <property type="entry name" value="TM_ABC_iron-siderophores_like"/>
    <property type="match status" value="1"/>
</dbReference>
<evidence type="ECO:0000256" key="4">
    <source>
        <dbReference type="ARBA" id="ARBA00022475"/>
    </source>
</evidence>
<accession>A0ABV3IXM9</accession>
<evidence type="ECO:0000256" key="8">
    <source>
        <dbReference type="SAM" id="MobiDB-lite"/>
    </source>
</evidence>
<gene>
    <name evidence="10" type="ORF">AB0L03_20495</name>
</gene>
<dbReference type="Pfam" id="PF01032">
    <property type="entry name" value="FecCD"/>
    <property type="match status" value="1"/>
</dbReference>
<dbReference type="InterPro" id="IPR037294">
    <property type="entry name" value="ABC_BtuC-like"/>
</dbReference>
<proteinExistence type="inferred from homology"/>
<dbReference type="EMBL" id="JBFASG010000020">
    <property type="protein sequence ID" value="MEV4925183.1"/>
    <property type="molecule type" value="Genomic_DNA"/>
</dbReference>
<feature type="transmembrane region" description="Helical" evidence="9">
    <location>
        <begin position="70"/>
        <end position="91"/>
    </location>
</feature>
<comment type="similarity">
    <text evidence="2">Belongs to the binding-protein-dependent transport system permease family. FecCD subfamily.</text>
</comment>
<keyword evidence="5 9" id="KW-0812">Transmembrane</keyword>
<evidence type="ECO:0000313" key="11">
    <source>
        <dbReference type="Proteomes" id="UP001552479"/>
    </source>
</evidence>
<evidence type="ECO:0000256" key="9">
    <source>
        <dbReference type="SAM" id="Phobius"/>
    </source>
</evidence>
<feature type="region of interest" description="Disordered" evidence="8">
    <location>
        <begin position="1"/>
        <end position="59"/>
    </location>
</feature>
<feature type="transmembrane region" description="Helical" evidence="9">
    <location>
        <begin position="208"/>
        <end position="229"/>
    </location>
</feature>
<keyword evidence="7 9" id="KW-0472">Membrane</keyword>
<feature type="transmembrane region" description="Helical" evidence="9">
    <location>
        <begin position="298"/>
        <end position="323"/>
    </location>
</feature>
<evidence type="ECO:0000256" key="3">
    <source>
        <dbReference type="ARBA" id="ARBA00022448"/>
    </source>
</evidence>
<sequence length="398" mass="39237">MSDRTAHGGSGAAQGAGAARTARPSPAADTAPRPDARRSPAPARSSREPRLRYGVSGHGGALARQRRRTALLSAAAALLLAVLLALGLGAGEVRVPPLDALRALLGIGDTADVMLVQGFRAPRAVAAIVAGAGLAVAGAVMQRVLRNPLASPDVVGVTGGASLGAVTVLATGAPAALTPAGALGGGTLAALLLAALSWRGGVTVTRIVLVGLAVQQGLAAVVNLFIVRFPAELAADALQWTTGSVYGRTWTETGTGAALVLAGIALALAGHRRLAVLDLGDESAGGLGLAPNAARLQLLLLAVLLASVAAALTGPVGFVALAVPHVVRFLAGPPTAGSLALTALGGAVLLLASDLAVLHLLPVHGLPVGVVTATLGAPWLLALMLRQLKPATAGSTTR</sequence>
<feature type="transmembrane region" description="Helical" evidence="9">
    <location>
        <begin position="153"/>
        <end position="170"/>
    </location>
</feature>
<feature type="compositionally biased region" description="Low complexity" evidence="8">
    <location>
        <begin position="15"/>
        <end position="31"/>
    </location>
</feature>
<dbReference type="InterPro" id="IPR000522">
    <property type="entry name" value="ABC_transptr_permease_BtuC"/>
</dbReference>
<evidence type="ECO:0000256" key="2">
    <source>
        <dbReference type="ARBA" id="ARBA00007935"/>
    </source>
</evidence>
<keyword evidence="3" id="KW-0813">Transport</keyword>
<keyword evidence="4" id="KW-1003">Cell membrane</keyword>
<keyword evidence="6 9" id="KW-1133">Transmembrane helix</keyword>
<feature type="transmembrane region" description="Helical" evidence="9">
    <location>
        <begin position="249"/>
        <end position="269"/>
    </location>
</feature>